<dbReference type="PROSITE" id="PS50011">
    <property type="entry name" value="PROTEIN_KINASE_DOM"/>
    <property type="match status" value="1"/>
</dbReference>
<gene>
    <name evidence="2" type="ORF">ASPCADRAFT_8031</name>
</gene>
<dbReference type="AlphaFoldDB" id="A0A1R3RF36"/>
<dbReference type="OrthoDB" id="4062651at2759"/>
<dbReference type="VEuPathDB" id="FungiDB:ASPCADRAFT_8031"/>
<evidence type="ECO:0000259" key="1">
    <source>
        <dbReference type="PROSITE" id="PS50011"/>
    </source>
</evidence>
<dbReference type="Proteomes" id="UP000188318">
    <property type="component" value="Unassembled WGS sequence"/>
</dbReference>
<feature type="domain" description="Protein kinase" evidence="1">
    <location>
        <begin position="120"/>
        <end position="291"/>
    </location>
</feature>
<evidence type="ECO:0000313" key="2">
    <source>
        <dbReference type="EMBL" id="OOF93084.1"/>
    </source>
</evidence>
<name>A0A1R3RF36_ASPC5</name>
<reference evidence="3" key="1">
    <citation type="journal article" date="2017" name="Genome Biol.">
        <title>Comparative genomics reveals high biological diversity and specific adaptations in the industrially and medically important fungal genus Aspergillus.</title>
        <authorList>
            <person name="de Vries R.P."/>
            <person name="Riley R."/>
            <person name="Wiebenga A."/>
            <person name="Aguilar-Osorio G."/>
            <person name="Amillis S."/>
            <person name="Uchima C.A."/>
            <person name="Anderluh G."/>
            <person name="Asadollahi M."/>
            <person name="Askin M."/>
            <person name="Barry K."/>
            <person name="Battaglia E."/>
            <person name="Bayram O."/>
            <person name="Benocci T."/>
            <person name="Braus-Stromeyer S.A."/>
            <person name="Caldana C."/>
            <person name="Canovas D."/>
            <person name="Cerqueira G.C."/>
            <person name="Chen F."/>
            <person name="Chen W."/>
            <person name="Choi C."/>
            <person name="Clum A."/>
            <person name="Dos Santos R.A."/>
            <person name="Damasio A.R."/>
            <person name="Diallinas G."/>
            <person name="Emri T."/>
            <person name="Fekete E."/>
            <person name="Flipphi M."/>
            <person name="Freyberg S."/>
            <person name="Gallo A."/>
            <person name="Gournas C."/>
            <person name="Habgood R."/>
            <person name="Hainaut M."/>
            <person name="Harispe M.L."/>
            <person name="Henrissat B."/>
            <person name="Hilden K.S."/>
            <person name="Hope R."/>
            <person name="Hossain A."/>
            <person name="Karabika E."/>
            <person name="Karaffa L."/>
            <person name="Karanyi Z."/>
            <person name="Krasevec N."/>
            <person name="Kuo A."/>
            <person name="Kusch H."/>
            <person name="LaButti K."/>
            <person name="Lagendijk E.L."/>
            <person name="Lapidus A."/>
            <person name="Levasseur A."/>
            <person name="Lindquist E."/>
            <person name="Lipzen A."/>
            <person name="Logrieco A.F."/>
            <person name="MacCabe A."/>
            <person name="Maekelae M.R."/>
            <person name="Malavazi I."/>
            <person name="Melin P."/>
            <person name="Meyer V."/>
            <person name="Mielnichuk N."/>
            <person name="Miskei M."/>
            <person name="Molnar A.P."/>
            <person name="Mule G."/>
            <person name="Ngan C.Y."/>
            <person name="Orejas M."/>
            <person name="Orosz E."/>
            <person name="Ouedraogo J.P."/>
            <person name="Overkamp K.M."/>
            <person name="Park H.-S."/>
            <person name="Perrone G."/>
            <person name="Piumi F."/>
            <person name="Punt P.J."/>
            <person name="Ram A.F."/>
            <person name="Ramon A."/>
            <person name="Rauscher S."/>
            <person name="Record E."/>
            <person name="Riano-Pachon D.M."/>
            <person name="Robert V."/>
            <person name="Roehrig J."/>
            <person name="Ruller R."/>
            <person name="Salamov A."/>
            <person name="Salih N.S."/>
            <person name="Samson R.A."/>
            <person name="Sandor E."/>
            <person name="Sanguinetti M."/>
            <person name="Schuetze T."/>
            <person name="Sepcic K."/>
            <person name="Shelest E."/>
            <person name="Sherlock G."/>
            <person name="Sophianopoulou V."/>
            <person name="Squina F.M."/>
            <person name="Sun H."/>
            <person name="Susca A."/>
            <person name="Todd R.B."/>
            <person name="Tsang A."/>
            <person name="Unkles S.E."/>
            <person name="van de Wiele N."/>
            <person name="van Rossen-Uffink D."/>
            <person name="Oliveira J.V."/>
            <person name="Vesth T.C."/>
            <person name="Visser J."/>
            <person name="Yu J.-H."/>
            <person name="Zhou M."/>
            <person name="Andersen M.R."/>
            <person name="Archer D.B."/>
            <person name="Baker S.E."/>
            <person name="Benoit I."/>
            <person name="Brakhage A.A."/>
            <person name="Braus G.H."/>
            <person name="Fischer R."/>
            <person name="Frisvad J.C."/>
            <person name="Goldman G.H."/>
            <person name="Houbraken J."/>
            <person name="Oakley B."/>
            <person name="Pocsi I."/>
            <person name="Scazzocchio C."/>
            <person name="Seiboth B."/>
            <person name="vanKuyk P.A."/>
            <person name="Wortman J."/>
            <person name="Dyer P.S."/>
            <person name="Grigoriev I.V."/>
        </authorList>
    </citation>
    <scope>NUCLEOTIDE SEQUENCE [LARGE SCALE GENOMIC DNA]</scope>
    <source>
        <strain evidence="3">ITEM 5010</strain>
    </source>
</reference>
<dbReference type="EMBL" id="KV907505">
    <property type="protein sequence ID" value="OOF93084.1"/>
    <property type="molecule type" value="Genomic_DNA"/>
</dbReference>
<dbReference type="GO" id="GO:0005524">
    <property type="term" value="F:ATP binding"/>
    <property type="evidence" value="ECO:0007669"/>
    <property type="project" value="InterPro"/>
</dbReference>
<protein>
    <recommendedName>
        <fullName evidence="1">Protein kinase domain-containing protein</fullName>
    </recommendedName>
</protein>
<keyword evidence="3" id="KW-1185">Reference proteome</keyword>
<evidence type="ECO:0000313" key="3">
    <source>
        <dbReference type="Proteomes" id="UP000188318"/>
    </source>
</evidence>
<dbReference type="OMA" id="ASWGWID"/>
<dbReference type="InterPro" id="IPR011009">
    <property type="entry name" value="Kinase-like_dom_sf"/>
</dbReference>
<accession>A0A1R3RF36</accession>
<dbReference type="GO" id="GO:0004672">
    <property type="term" value="F:protein kinase activity"/>
    <property type="evidence" value="ECO:0007669"/>
    <property type="project" value="InterPro"/>
</dbReference>
<proteinExistence type="predicted"/>
<dbReference type="Pfam" id="PF00069">
    <property type="entry name" value="Pkinase"/>
    <property type="match status" value="1"/>
</dbReference>
<dbReference type="SUPFAM" id="SSF56112">
    <property type="entry name" value="Protein kinase-like (PK-like)"/>
    <property type="match status" value="1"/>
</dbReference>
<dbReference type="Gene3D" id="1.10.510.10">
    <property type="entry name" value="Transferase(Phosphotransferase) domain 1"/>
    <property type="match status" value="1"/>
</dbReference>
<sequence length="291" mass="32889">MAIGPFEFKVVFTVPPSSAKPGEDPIQTIVHQCIDLYVNKSFKDLFTLLLPHILSISSAELAHPPTNLQSYMGRNFCFRLLPGVGDTVTCEPYPEFNPPPKMFDWDSLKDDLVNVPHFDLSDVKDFRQGLNRAVYQVNIKGKNFLYKPMSTPESFTREISILQRAAGLSLRIPKLEGVVNVNIEHSGMLLTLVPNCFPLSLWSYIQPEVSIAERQKWYDQISETLHALHQHDCCWGDAKNDNVVIDENRDAWLVDFGGGFSPGWVDPELVETVAGDLQGLQRIHEHLKLTD</sequence>
<dbReference type="InterPro" id="IPR000719">
    <property type="entry name" value="Prot_kinase_dom"/>
</dbReference>
<organism evidence="2 3">
    <name type="scientific">Aspergillus carbonarius (strain ITEM 5010)</name>
    <dbReference type="NCBI Taxonomy" id="602072"/>
    <lineage>
        <taxon>Eukaryota</taxon>
        <taxon>Fungi</taxon>
        <taxon>Dikarya</taxon>
        <taxon>Ascomycota</taxon>
        <taxon>Pezizomycotina</taxon>
        <taxon>Eurotiomycetes</taxon>
        <taxon>Eurotiomycetidae</taxon>
        <taxon>Eurotiales</taxon>
        <taxon>Aspergillaceae</taxon>
        <taxon>Aspergillus</taxon>
        <taxon>Aspergillus subgen. Circumdati</taxon>
    </lineage>
</organism>